<gene>
    <name evidence="1" type="primary">MFS2_3</name>
    <name evidence="1" type="ORF">LTR37_018284</name>
</gene>
<name>A0ACC3MIZ4_9PEZI</name>
<protein>
    <submittedName>
        <fullName evidence="1">MFS siderochrome iron transporter 1</fullName>
    </submittedName>
</protein>
<dbReference type="EMBL" id="JAUTXU010000251">
    <property type="protein sequence ID" value="KAK3695929.1"/>
    <property type="molecule type" value="Genomic_DNA"/>
</dbReference>
<accession>A0ACC3MIZ4</accession>
<evidence type="ECO:0000313" key="2">
    <source>
        <dbReference type="Proteomes" id="UP001281147"/>
    </source>
</evidence>
<dbReference type="Proteomes" id="UP001281147">
    <property type="component" value="Unassembled WGS sequence"/>
</dbReference>
<reference evidence="1" key="1">
    <citation type="submission" date="2023-07" db="EMBL/GenBank/DDBJ databases">
        <title>Black Yeasts Isolated from many extreme environments.</title>
        <authorList>
            <person name="Coleine C."/>
            <person name="Stajich J.E."/>
            <person name="Selbmann L."/>
        </authorList>
    </citation>
    <scope>NUCLEOTIDE SEQUENCE</scope>
    <source>
        <strain evidence="1">CCFEE 5714</strain>
    </source>
</reference>
<sequence length="591" mass="64948">MHIWDVFAKIKSSEDDKPVPEPTTSQGDEKVASEVRTSTEDSDTESLSKDAQAGVQKIQATTSVWSKSNLILAYVLIWIIYFVSTMQQGMTGALTPYVTSSFQLHSLTAATSIMSSIIGGLFKLVLAKILDIWGRPQGFILMVFVLTVGLVMMAACQDVETYAAAQVFYWIGYNGMNFSMSIFIADTSSLKNRSFMFAFSTSPYIITSWISGPLASAFLNGPGFRWGFGTMAIIEPIVAMPLFFLFVWNYRKAKKLGVAPIHNSGRTTMQSIKHYLIEFDAVGLLLLCGGLALFLLPFSLYSYQSNGWQSAMIICMIVFGGLLLIAFALYEKFVAPVTFIPFDLLKDRTVLGANILAAVLFIEFYIWNSYFFSFLQVVNNLSITEATYVGRIYTIGSCFWALVVGLLIRWSGRFKWIALYFGLPITILGCALMIAFRQPGVNVGYIAMCQIFIALGGGALVITEQLAAMAATSHQYVAVVLAVEGMFASIGGAIGSTVAAAIWTGTFPGLLQEYLPASAQGDYLTIYADITEQLSYPVGSPTRDAINRAYGESQRYMLIAASTILIVGVFAVLAWRDLNVKHHKQVKGRVF</sequence>
<comment type="caution">
    <text evidence="1">The sequence shown here is derived from an EMBL/GenBank/DDBJ whole genome shotgun (WGS) entry which is preliminary data.</text>
</comment>
<keyword evidence="2" id="KW-1185">Reference proteome</keyword>
<organism evidence="1 2">
    <name type="scientific">Vermiconidia calcicola</name>
    <dbReference type="NCBI Taxonomy" id="1690605"/>
    <lineage>
        <taxon>Eukaryota</taxon>
        <taxon>Fungi</taxon>
        <taxon>Dikarya</taxon>
        <taxon>Ascomycota</taxon>
        <taxon>Pezizomycotina</taxon>
        <taxon>Dothideomycetes</taxon>
        <taxon>Dothideomycetidae</taxon>
        <taxon>Mycosphaerellales</taxon>
        <taxon>Extremaceae</taxon>
        <taxon>Vermiconidia</taxon>
    </lineage>
</organism>
<proteinExistence type="predicted"/>
<evidence type="ECO:0000313" key="1">
    <source>
        <dbReference type="EMBL" id="KAK3695929.1"/>
    </source>
</evidence>